<dbReference type="GO" id="GO:0008270">
    <property type="term" value="F:zinc ion binding"/>
    <property type="evidence" value="ECO:0007669"/>
    <property type="project" value="InterPro"/>
</dbReference>
<dbReference type="Proteomes" id="UP000070544">
    <property type="component" value="Unassembled WGS sequence"/>
</dbReference>
<dbReference type="InterPro" id="IPR012319">
    <property type="entry name" value="FPG_cat"/>
</dbReference>
<dbReference type="GO" id="GO:0140078">
    <property type="term" value="F:class I DNA-(apurinic or apyrimidinic site) endonuclease activity"/>
    <property type="evidence" value="ECO:0007669"/>
    <property type="project" value="UniProtKB-EC"/>
</dbReference>
<evidence type="ECO:0000256" key="2">
    <source>
        <dbReference type="ARBA" id="ARBA00012720"/>
    </source>
</evidence>
<evidence type="ECO:0000256" key="10">
    <source>
        <dbReference type="SAM" id="MobiDB-lite"/>
    </source>
</evidence>
<dbReference type="InterPro" id="IPR010979">
    <property type="entry name" value="Ribosomal_uS13-like_H2TH"/>
</dbReference>
<protein>
    <recommendedName>
        <fullName evidence="2">DNA-(apurinic or apyrimidinic site) lyase</fullName>
        <ecNumber evidence="2">4.2.99.18</ecNumber>
    </recommendedName>
</protein>
<keyword evidence="9" id="KW-0326">Glycosidase</keyword>
<evidence type="ECO:0000259" key="11">
    <source>
        <dbReference type="PROSITE" id="PS50800"/>
    </source>
</evidence>
<keyword evidence="8" id="KW-0511">Multifunctional enzyme</keyword>
<accession>A0A139AL09</accession>
<keyword evidence="5" id="KW-0238">DNA-binding</keyword>
<dbReference type="Pfam" id="PF01149">
    <property type="entry name" value="Fapy_DNA_glyco"/>
    <property type="match status" value="1"/>
</dbReference>
<dbReference type="EC" id="4.2.99.18" evidence="2"/>
<keyword evidence="6" id="KW-0234">DNA repair</keyword>
<comment type="similarity">
    <text evidence="1">Belongs to the FPG family.</text>
</comment>
<evidence type="ECO:0000256" key="8">
    <source>
        <dbReference type="ARBA" id="ARBA00023268"/>
    </source>
</evidence>
<dbReference type="SMART" id="SM00898">
    <property type="entry name" value="Fapy_DNA_glyco"/>
    <property type="match status" value="1"/>
</dbReference>
<dbReference type="AlphaFoldDB" id="A0A139AL09"/>
<gene>
    <name evidence="13" type="ORF">M427DRAFT_68613</name>
</gene>
<evidence type="ECO:0000256" key="9">
    <source>
        <dbReference type="ARBA" id="ARBA00023295"/>
    </source>
</evidence>
<dbReference type="SMART" id="SM01232">
    <property type="entry name" value="H2TH"/>
    <property type="match status" value="1"/>
</dbReference>
<evidence type="ECO:0000256" key="5">
    <source>
        <dbReference type="ARBA" id="ARBA00023125"/>
    </source>
</evidence>
<reference evidence="13 14" key="1">
    <citation type="journal article" date="2015" name="Genome Biol. Evol.">
        <title>Phylogenomic analyses indicate that early fungi evolved digesting cell walls of algal ancestors of land plants.</title>
        <authorList>
            <person name="Chang Y."/>
            <person name="Wang S."/>
            <person name="Sekimoto S."/>
            <person name="Aerts A.L."/>
            <person name="Choi C."/>
            <person name="Clum A."/>
            <person name="LaButti K.M."/>
            <person name="Lindquist E.A."/>
            <person name="Yee Ngan C."/>
            <person name="Ohm R.A."/>
            <person name="Salamov A.A."/>
            <person name="Grigoriev I.V."/>
            <person name="Spatafora J.W."/>
            <person name="Berbee M.L."/>
        </authorList>
    </citation>
    <scope>NUCLEOTIDE SEQUENCE [LARGE SCALE GENOMIC DNA]</scope>
    <source>
        <strain evidence="13 14">JEL478</strain>
    </source>
</reference>
<evidence type="ECO:0000256" key="1">
    <source>
        <dbReference type="ARBA" id="ARBA00009409"/>
    </source>
</evidence>
<dbReference type="InterPro" id="IPR003034">
    <property type="entry name" value="SAP_dom"/>
</dbReference>
<dbReference type="PROSITE" id="PS51068">
    <property type="entry name" value="FPG_CAT"/>
    <property type="match status" value="1"/>
</dbReference>
<dbReference type="PANTHER" id="PTHR42697">
    <property type="entry name" value="ENDONUCLEASE 8"/>
    <property type="match status" value="1"/>
</dbReference>
<evidence type="ECO:0000313" key="14">
    <source>
        <dbReference type="Proteomes" id="UP000070544"/>
    </source>
</evidence>
<dbReference type="PANTHER" id="PTHR42697:SF1">
    <property type="entry name" value="ENDONUCLEASE 8"/>
    <property type="match status" value="1"/>
</dbReference>
<dbReference type="InterPro" id="IPR035937">
    <property type="entry name" value="FPG_N"/>
</dbReference>
<name>A0A139AL09_GONPJ</name>
<dbReference type="Pfam" id="PF06831">
    <property type="entry name" value="H2TH"/>
    <property type="match status" value="1"/>
</dbReference>
<dbReference type="SUPFAM" id="SSF68906">
    <property type="entry name" value="SAP domain"/>
    <property type="match status" value="1"/>
</dbReference>
<dbReference type="EMBL" id="KQ965748">
    <property type="protein sequence ID" value="KXS17204.1"/>
    <property type="molecule type" value="Genomic_DNA"/>
</dbReference>
<evidence type="ECO:0000256" key="4">
    <source>
        <dbReference type="ARBA" id="ARBA00022801"/>
    </source>
</evidence>
<evidence type="ECO:0000313" key="13">
    <source>
        <dbReference type="EMBL" id="KXS17204.1"/>
    </source>
</evidence>
<dbReference type="Gene3D" id="1.10.8.50">
    <property type="match status" value="1"/>
</dbReference>
<dbReference type="GO" id="GO:0003684">
    <property type="term" value="F:damaged DNA binding"/>
    <property type="evidence" value="ECO:0007669"/>
    <property type="project" value="InterPro"/>
</dbReference>
<dbReference type="InterPro" id="IPR015886">
    <property type="entry name" value="H2TH_FPG"/>
</dbReference>
<dbReference type="GO" id="GO:0006284">
    <property type="term" value="P:base-excision repair"/>
    <property type="evidence" value="ECO:0007669"/>
    <property type="project" value="InterPro"/>
</dbReference>
<dbReference type="SUPFAM" id="SSF81624">
    <property type="entry name" value="N-terminal domain of MutM-like DNA repair proteins"/>
    <property type="match status" value="1"/>
</dbReference>
<dbReference type="STRING" id="1344416.A0A139AL09"/>
<keyword evidence="7" id="KW-0456">Lyase</keyword>
<feature type="domain" description="Formamidopyrimidine-DNA glycosylase catalytic" evidence="12">
    <location>
        <begin position="2"/>
        <end position="128"/>
    </location>
</feature>
<dbReference type="Pfam" id="PF02037">
    <property type="entry name" value="SAP"/>
    <property type="match status" value="1"/>
</dbReference>
<keyword evidence="3" id="KW-0227">DNA damage</keyword>
<feature type="domain" description="SAP" evidence="11">
    <location>
        <begin position="298"/>
        <end position="332"/>
    </location>
</feature>
<feature type="region of interest" description="Disordered" evidence="10">
    <location>
        <begin position="349"/>
        <end position="445"/>
    </location>
</feature>
<dbReference type="Gene3D" id="3.20.190.10">
    <property type="entry name" value="MutM-like, N-terminal"/>
    <property type="match status" value="1"/>
</dbReference>
<dbReference type="GO" id="GO:0000703">
    <property type="term" value="F:oxidized pyrimidine nucleobase lesion DNA N-glycosylase activity"/>
    <property type="evidence" value="ECO:0007669"/>
    <property type="project" value="TreeGrafter"/>
</dbReference>
<dbReference type="InterPro" id="IPR036361">
    <property type="entry name" value="SAP_dom_sf"/>
</dbReference>
<evidence type="ECO:0000256" key="7">
    <source>
        <dbReference type="ARBA" id="ARBA00023239"/>
    </source>
</evidence>
<evidence type="ECO:0000256" key="6">
    <source>
        <dbReference type="ARBA" id="ARBA00023204"/>
    </source>
</evidence>
<dbReference type="PROSITE" id="PS50800">
    <property type="entry name" value="SAP"/>
    <property type="match status" value="1"/>
</dbReference>
<dbReference type="Gene3D" id="1.10.720.30">
    <property type="entry name" value="SAP domain"/>
    <property type="match status" value="1"/>
</dbReference>
<keyword evidence="14" id="KW-1185">Reference proteome</keyword>
<evidence type="ECO:0000259" key="12">
    <source>
        <dbReference type="PROSITE" id="PS51068"/>
    </source>
</evidence>
<sequence>MVEGHQVHRVAAHHRKLLLGKSFVASSPNGRFSDAARISGRPLTRVEAHGKNLFYFFKTPSPDPFVVHIHFGMSGRWTELPSSSSVPALPSHRLELLNTTEDLLLRVSAQVLDAGGEEFYDRWRQKLGEDPLRDDADVERVWTKMQATKKPIGLVLMDQSVIAGIGNIYRAEILFKSRLHPNQPSHTVPRDTFDSVWRHSVECLQRGFQTGSILTVDKEDAARLGPPWTRRYVYNHSKCGKCGTGISSWEMGGRTCWACTTCQRLHSTSSDPISTPTTRPAKVFSSRCARDDGETLRPVKMTVAQLKEQLEKRGMEAKGLKAQLVKMLEGVWAGEAGAGAEVVVMESGAGAAKDDGKAQEEDDEPKTPKRKGRVASKEVPKTSKRGRKRSAAAVEDHETPEAPNEPQVVDKPTTTQSRKRAKTKPRVASQKAVEDKAELEESIQAGEPVRFASASEAAREKEKACEGRNVEHVSWVEVGPEK</sequence>
<dbReference type="SUPFAM" id="SSF46946">
    <property type="entry name" value="S13-like H2TH domain"/>
    <property type="match status" value="1"/>
</dbReference>
<evidence type="ECO:0000256" key="3">
    <source>
        <dbReference type="ARBA" id="ARBA00022763"/>
    </source>
</evidence>
<proteinExistence type="inferred from homology"/>
<organism evidence="13 14">
    <name type="scientific">Gonapodya prolifera (strain JEL478)</name>
    <name type="common">Monoblepharis prolifera</name>
    <dbReference type="NCBI Taxonomy" id="1344416"/>
    <lineage>
        <taxon>Eukaryota</taxon>
        <taxon>Fungi</taxon>
        <taxon>Fungi incertae sedis</taxon>
        <taxon>Chytridiomycota</taxon>
        <taxon>Chytridiomycota incertae sedis</taxon>
        <taxon>Monoblepharidomycetes</taxon>
        <taxon>Monoblepharidales</taxon>
        <taxon>Gonapodyaceae</taxon>
        <taxon>Gonapodya</taxon>
    </lineage>
</organism>
<keyword evidence="4" id="KW-0378">Hydrolase</keyword>
<dbReference type="OrthoDB" id="2159827at2759"/>